<dbReference type="EMBL" id="JASAOG010000072">
    <property type="protein sequence ID" value="KAK0055165.1"/>
    <property type="molecule type" value="Genomic_DNA"/>
</dbReference>
<evidence type="ECO:0000313" key="2">
    <source>
        <dbReference type="Proteomes" id="UP001233172"/>
    </source>
</evidence>
<comment type="caution">
    <text evidence="1">The sequence shown here is derived from an EMBL/GenBank/DDBJ whole genome shotgun (WGS) entry which is preliminary data.</text>
</comment>
<reference evidence="1" key="1">
    <citation type="journal article" date="2023" name="PLoS Negl. Trop. Dis.">
        <title>A genome sequence for Biomphalaria pfeifferi, the major vector snail for the human-infecting parasite Schistosoma mansoni.</title>
        <authorList>
            <person name="Bu L."/>
            <person name="Lu L."/>
            <person name="Laidemitt M.R."/>
            <person name="Zhang S.M."/>
            <person name="Mutuku M."/>
            <person name="Mkoji G."/>
            <person name="Steinauer M."/>
            <person name="Loker E.S."/>
        </authorList>
    </citation>
    <scope>NUCLEOTIDE SEQUENCE</scope>
    <source>
        <strain evidence="1">KasaAsao</strain>
    </source>
</reference>
<accession>A0AAD8BIC0</accession>
<feature type="non-terminal residue" evidence="1">
    <location>
        <position position="1"/>
    </location>
</feature>
<keyword evidence="2" id="KW-1185">Reference proteome</keyword>
<reference evidence="1" key="2">
    <citation type="submission" date="2023-04" db="EMBL/GenBank/DDBJ databases">
        <authorList>
            <person name="Bu L."/>
            <person name="Lu L."/>
            <person name="Laidemitt M.R."/>
            <person name="Zhang S.M."/>
            <person name="Mutuku M."/>
            <person name="Mkoji G."/>
            <person name="Steinauer M."/>
            <person name="Loker E.S."/>
        </authorList>
    </citation>
    <scope>NUCLEOTIDE SEQUENCE</scope>
    <source>
        <strain evidence="1">KasaAsao</strain>
        <tissue evidence="1">Whole Snail</tissue>
    </source>
</reference>
<protein>
    <submittedName>
        <fullName evidence="1">Uncharacterized protein</fullName>
    </submittedName>
</protein>
<organism evidence="1 2">
    <name type="scientific">Biomphalaria pfeifferi</name>
    <name type="common">Bloodfluke planorb</name>
    <name type="synonym">Freshwater snail</name>
    <dbReference type="NCBI Taxonomy" id="112525"/>
    <lineage>
        <taxon>Eukaryota</taxon>
        <taxon>Metazoa</taxon>
        <taxon>Spiralia</taxon>
        <taxon>Lophotrochozoa</taxon>
        <taxon>Mollusca</taxon>
        <taxon>Gastropoda</taxon>
        <taxon>Heterobranchia</taxon>
        <taxon>Euthyneura</taxon>
        <taxon>Panpulmonata</taxon>
        <taxon>Hygrophila</taxon>
        <taxon>Lymnaeoidea</taxon>
        <taxon>Planorbidae</taxon>
        <taxon>Biomphalaria</taxon>
    </lineage>
</organism>
<evidence type="ECO:0000313" key="1">
    <source>
        <dbReference type="EMBL" id="KAK0055165.1"/>
    </source>
</evidence>
<name>A0AAD8BIC0_BIOPF</name>
<dbReference type="AlphaFoldDB" id="A0AAD8BIC0"/>
<proteinExistence type="predicted"/>
<dbReference type="Proteomes" id="UP001233172">
    <property type="component" value="Unassembled WGS sequence"/>
</dbReference>
<feature type="non-terminal residue" evidence="1">
    <location>
        <position position="77"/>
    </location>
</feature>
<gene>
    <name evidence="1" type="ORF">Bpfe_015456</name>
</gene>
<sequence>SPSYHRGGDKVLNRLVMCVVKLCAGRFSYPGVGLAEQTLSPALAGEQTSSLFWEMDIRWYTLRESTRPRYADMGLGR</sequence>